<feature type="transmembrane region" description="Helical" evidence="3">
    <location>
        <begin position="50"/>
        <end position="71"/>
    </location>
</feature>
<keyword evidence="3" id="KW-0812">Transmembrane</keyword>
<feature type="coiled-coil region" evidence="1">
    <location>
        <begin position="166"/>
        <end position="227"/>
    </location>
</feature>
<gene>
    <name evidence="4" type="ORF">HYH03_000130</name>
</gene>
<dbReference type="EMBL" id="JAEHOE010000001">
    <property type="protein sequence ID" value="KAG2501625.1"/>
    <property type="molecule type" value="Genomic_DNA"/>
</dbReference>
<evidence type="ECO:0000256" key="1">
    <source>
        <dbReference type="SAM" id="Coils"/>
    </source>
</evidence>
<accession>A0A836C678</accession>
<organism evidence="4 5">
    <name type="scientific">Edaphochlamys debaryana</name>
    <dbReference type="NCBI Taxonomy" id="47281"/>
    <lineage>
        <taxon>Eukaryota</taxon>
        <taxon>Viridiplantae</taxon>
        <taxon>Chlorophyta</taxon>
        <taxon>core chlorophytes</taxon>
        <taxon>Chlorophyceae</taxon>
        <taxon>CS clade</taxon>
        <taxon>Chlamydomonadales</taxon>
        <taxon>Chlamydomonadales incertae sedis</taxon>
        <taxon>Edaphochlamys</taxon>
    </lineage>
</organism>
<reference evidence="4" key="1">
    <citation type="journal article" date="2020" name="bioRxiv">
        <title>Comparative genomics of Chlamydomonas.</title>
        <authorList>
            <person name="Craig R.J."/>
            <person name="Hasan A.R."/>
            <person name="Ness R.W."/>
            <person name="Keightley P.D."/>
        </authorList>
    </citation>
    <scope>NUCLEOTIDE SEQUENCE</scope>
    <source>
        <strain evidence="4">CCAP 11/70</strain>
    </source>
</reference>
<dbReference type="Proteomes" id="UP000612055">
    <property type="component" value="Unassembled WGS sequence"/>
</dbReference>
<evidence type="ECO:0000313" key="5">
    <source>
        <dbReference type="Proteomes" id="UP000612055"/>
    </source>
</evidence>
<name>A0A836C678_9CHLO</name>
<keyword evidence="1" id="KW-0175">Coiled coil</keyword>
<feature type="region of interest" description="Disordered" evidence="2">
    <location>
        <begin position="76"/>
        <end position="98"/>
    </location>
</feature>
<keyword evidence="5" id="KW-1185">Reference proteome</keyword>
<keyword evidence="3" id="KW-1133">Transmembrane helix</keyword>
<protein>
    <submittedName>
        <fullName evidence="4">Uncharacterized protein</fullName>
    </submittedName>
</protein>
<feature type="region of interest" description="Disordered" evidence="2">
    <location>
        <begin position="112"/>
        <end position="159"/>
    </location>
</feature>
<feature type="compositionally biased region" description="Gly residues" evidence="2">
    <location>
        <begin position="307"/>
        <end position="322"/>
    </location>
</feature>
<proteinExistence type="predicted"/>
<feature type="compositionally biased region" description="Low complexity" evidence="2">
    <location>
        <begin position="81"/>
        <end position="98"/>
    </location>
</feature>
<sequence>MATLAPEEQAVAAESVQLDETCNVEVLDVQETAPEGPVGPRDARKAGANVPLAAVATAAAIALGGGILALLRKGRGKKLAPQRPTEANTPEPTCEPTPTEVPVVAQVKHASHPAIPDLSPFGSPVGGTPLRIGKEKASRQPPSEPDTDDQSDNASVKDQRHSLLDAAQLHRTLKQMQELAEENRKLSQFLTEYKADADKLSKLEEENRALRDVTRNLEQELQEIKSATLPRTGAELEMFKQGIRVPSTARSVCSNDETVIGVGISTASLDEVKPAERLQRVSVFKQLLQTLGAPSGNSSAATTPRASGGGALTPRGSTGGAGSRQRTKPAPEEAAAIGQAVYQLLDQFGGRLM</sequence>
<dbReference type="OrthoDB" id="539484at2759"/>
<feature type="compositionally biased region" description="Polar residues" evidence="2">
    <location>
        <begin position="295"/>
        <end position="305"/>
    </location>
</feature>
<feature type="region of interest" description="Disordered" evidence="2">
    <location>
        <begin position="292"/>
        <end position="334"/>
    </location>
</feature>
<comment type="caution">
    <text evidence="4">The sequence shown here is derived from an EMBL/GenBank/DDBJ whole genome shotgun (WGS) entry which is preliminary data.</text>
</comment>
<dbReference type="AlphaFoldDB" id="A0A836C678"/>
<evidence type="ECO:0000256" key="2">
    <source>
        <dbReference type="SAM" id="MobiDB-lite"/>
    </source>
</evidence>
<evidence type="ECO:0000313" key="4">
    <source>
        <dbReference type="EMBL" id="KAG2501625.1"/>
    </source>
</evidence>
<evidence type="ECO:0000256" key="3">
    <source>
        <dbReference type="SAM" id="Phobius"/>
    </source>
</evidence>
<keyword evidence="3" id="KW-0472">Membrane</keyword>